<accession>A0ACB7T7F2</accession>
<dbReference type="EMBL" id="CM023491">
    <property type="protein sequence ID" value="KAH6941332.1"/>
    <property type="molecule type" value="Genomic_DNA"/>
</dbReference>
<protein>
    <submittedName>
        <fullName evidence="1">Uncharacterized protein</fullName>
    </submittedName>
</protein>
<name>A0ACB7T7F2_HYAAI</name>
<organism evidence="1 2">
    <name type="scientific">Hyalomma asiaticum</name>
    <name type="common">Tick</name>
    <dbReference type="NCBI Taxonomy" id="266040"/>
    <lineage>
        <taxon>Eukaryota</taxon>
        <taxon>Metazoa</taxon>
        <taxon>Ecdysozoa</taxon>
        <taxon>Arthropoda</taxon>
        <taxon>Chelicerata</taxon>
        <taxon>Arachnida</taxon>
        <taxon>Acari</taxon>
        <taxon>Parasitiformes</taxon>
        <taxon>Ixodida</taxon>
        <taxon>Ixodoidea</taxon>
        <taxon>Ixodidae</taxon>
        <taxon>Hyalomminae</taxon>
        <taxon>Hyalomma</taxon>
    </lineage>
</organism>
<proteinExistence type="predicted"/>
<gene>
    <name evidence="1" type="ORF">HPB50_016307</name>
</gene>
<comment type="caution">
    <text evidence="1">The sequence shown here is derived from an EMBL/GenBank/DDBJ whole genome shotgun (WGS) entry which is preliminary data.</text>
</comment>
<reference evidence="1" key="1">
    <citation type="submission" date="2020-05" db="EMBL/GenBank/DDBJ databases">
        <title>Large-scale comparative analyses of tick genomes elucidate their genetic diversity and vector capacities.</title>
        <authorList>
            <person name="Jia N."/>
            <person name="Wang J."/>
            <person name="Shi W."/>
            <person name="Du L."/>
            <person name="Sun Y."/>
            <person name="Zhan W."/>
            <person name="Jiang J."/>
            <person name="Wang Q."/>
            <person name="Zhang B."/>
            <person name="Ji P."/>
            <person name="Sakyi L.B."/>
            <person name="Cui X."/>
            <person name="Yuan T."/>
            <person name="Jiang B."/>
            <person name="Yang W."/>
            <person name="Lam T.T.-Y."/>
            <person name="Chang Q."/>
            <person name="Ding S."/>
            <person name="Wang X."/>
            <person name="Zhu J."/>
            <person name="Ruan X."/>
            <person name="Zhao L."/>
            <person name="Wei J."/>
            <person name="Que T."/>
            <person name="Du C."/>
            <person name="Cheng J."/>
            <person name="Dai P."/>
            <person name="Han X."/>
            <person name="Huang E."/>
            <person name="Gao Y."/>
            <person name="Liu J."/>
            <person name="Shao H."/>
            <person name="Ye R."/>
            <person name="Li L."/>
            <person name="Wei W."/>
            <person name="Wang X."/>
            <person name="Wang C."/>
            <person name="Yang T."/>
            <person name="Huo Q."/>
            <person name="Li W."/>
            <person name="Guo W."/>
            <person name="Chen H."/>
            <person name="Zhou L."/>
            <person name="Ni X."/>
            <person name="Tian J."/>
            <person name="Zhou Y."/>
            <person name="Sheng Y."/>
            <person name="Liu T."/>
            <person name="Pan Y."/>
            <person name="Xia L."/>
            <person name="Li J."/>
            <person name="Zhao F."/>
            <person name="Cao W."/>
        </authorList>
    </citation>
    <scope>NUCLEOTIDE SEQUENCE</scope>
    <source>
        <strain evidence="1">Hyas-2018</strain>
    </source>
</reference>
<keyword evidence="2" id="KW-1185">Reference proteome</keyword>
<evidence type="ECO:0000313" key="2">
    <source>
        <dbReference type="Proteomes" id="UP000821845"/>
    </source>
</evidence>
<evidence type="ECO:0000313" key="1">
    <source>
        <dbReference type="EMBL" id="KAH6941332.1"/>
    </source>
</evidence>
<sequence length="143" mass="15931">MPKTKSIPSQPTAMFCSGTKRADASTHRLTETYNAAKEPHCGSCKYKPYGPPSGQNTFARRIYANTARRREPPRDTSSGTVRHRRVTKKQCQPPSAAISSAESQATKETWSSTCLASWHASGRNRRPHGFEASRLLLRDVRAR</sequence>
<dbReference type="Proteomes" id="UP000821845">
    <property type="component" value="Chromosome 11"/>
</dbReference>